<keyword evidence="2" id="KW-0812">Transmembrane</keyword>
<feature type="compositionally biased region" description="Pro residues" evidence="1">
    <location>
        <begin position="251"/>
        <end position="260"/>
    </location>
</feature>
<name>A0A542Z7V8_9MICO</name>
<protein>
    <submittedName>
        <fullName evidence="3">Uncharacterized protein DUF4389</fullName>
    </submittedName>
</protein>
<feature type="transmembrane region" description="Helical" evidence="2">
    <location>
        <begin position="31"/>
        <end position="57"/>
    </location>
</feature>
<keyword evidence="2" id="KW-1133">Transmembrane helix</keyword>
<sequence>MSTAGYPVRVDARLDPGLSRWLWLVKWLLAIPHYVVLLVLWAAFVVLSIVAFFAILFTGHYPRAIFDFNVGVLRWSWRVGYYAYGALGTDRYPPFTLDEVPDYPAHLEVAYPEKLSRGLVLVKTWLLALPHYLVVAFFAGGSLALVSGDNRTRIWSSGLIGLMVLVGAVVLLVTGRYPQSVFDFVLGMNRWVLRVAAYASLMTDEYPPFRFDPGGDDPSEARMTIGTPPPPQPIEGQPPVDSTAQQAAAPPAGPTSPPPATMAQAAPPAAATAGARKWTGGRIVSVVAGAVLLAGSLGLLAASAGLGVLNLASRDRAGFVTTASRTFATSTSTIASSAVEVGASGQDWSGARWALGDARVRAESLDPRPVFIGVARTADAAAWLAGVDHSTVIGFRDGAPVYRDVTGGTPSAPPEQAGIWAASVSGTGPQELVWPIESSDWTVVVMHPDGSPGVIVRADAGATLPVLHWLWLAPLVVALVLIVAGVLLVVLAIPRAGRT</sequence>
<dbReference type="OrthoDB" id="156718at2"/>
<dbReference type="InterPro" id="IPR025498">
    <property type="entry name" value="DUF4389"/>
</dbReference>
<gene>
    <name evidence="3" type="ORF">FB474_4010</name>
</gene>
<keyword evidence="2" id="KW-0472">Membrane</keyword>
<reference evidence="3 4" key="1">
    <citation type="submission" date="2019-06" db="EMBL/GenBank/DDBJ databases">
        <title>Sequencing the genomes of 1000 actinobacteria strains.</title>
        <authorList>
            <person name="Klenk H.-P."/>
        </authorList>
    </citation>
    <scope>NUCLEOTIDE SEQUENCE [LARGE SCALE GENOMIC DNA]</scope>
    <source>
        <strain evidence="3 4">DSM 18082</strain>
    </source>
</reference>
<comment type="caution">
    <text evidence="3">The sequence shown here is derived from an EMBL/GenBank/DDBJ whole genome shotgun (WGS) entry which is preliminary data.</text>
</comment>
<feature type="region of interest" description="Disordered" evidence="1">
    <location>
        <begin position="209"/>
        <end position="268"/>
    </location>
</feature>
<feature type="compositionally biased region" description="Low complexity" evidence="1">
    <location>
        <begin position="234"/>
        <end position="250"/>
    </location>
</feature>
<feature type="transmembrane region" description="Helical" evidence="2">
    <location>
        <begin position="283"/>
        <end position="309"/>
    </location>
</feature>
<feature type="transmembrane region" description="Helical" evidence="2">
    <location>
        <begin position="154"/>
        <end position="173"/>
    </location>
</feature>
<dbReference type="RefSeq" id="WP_141790599.1">
    <property type="nucleotide sequence ID" value="NZ_BAAAKX010000008.1"/>
</dbReference>
<feature type="transmembrane region" description="Helical" evidence="2">
    <location>
        <begin position="469"/>
        <end position="493"/>
    </location>
</feature>
<dbReference type="AlphaFoldDB" id="A0A542Z7V8"/>
<evidence type="ECO:0000313" key="3">
    <source>
        <dbReference type="EMBL" id="TQL56394.1"/>
    </source>
</evidence>
<dbReference type="Proteomes" id="UP000319514">
    <property type="component" value="Unassembled WGS sequence"/>
</dbReference>
<dbReference type="Pfam" id="PF14333">
    <property type="entry name" value="DUF4389"/>
    <property type="match status" value="2"/>
</dbReference>
<feature type="transmembrane region" description="Helical" evidence="2">
    <location>
        <begin position="124"/>
        <end position="148"/>
    </location>
</feature>
<evidence type="ECO:0000256" key="2">
    <source>
        <dbReference type="SAM" id="Phobius"/>
    </source>
</evidence>
<dbReference type="EMBL" id="VFOQ01000003">
    <property type="protein sequence ID" value="TQL56394.1"/>
    <property type="molecule type" value="Genomic_DNA"/>
</dbReference>
<evidence type="ECO:0000313" key="4">
    <source>
        <dbReference type="Proteomes" id="UP000319514"/>
    </source>
</evidence>
<proteinExistence type="predicted"/>
<evidence type="ECO:0000256" key="1">
    <source>
        <dbReference type="SAM" id="MobiDB-lite"/>
    </source>
</evidence>
<keyword evidence="4" id="KW-1185">Reference proteome</keyword>
<accession>A0A542Z7V8</accession>
<organism evidence="3 4">
    <name type="scientific">Oryzihumus leptocrescens</name>
    <dbReference type="NCBI Taxonomy" id="297536"/>
    <lineage>
        <taxon>Bacteria</taxon>
        <taxon>Bacillati</taxon>
        <taxon>Actinomycetota</taxon>
        <taxon>Actinomycetes</taxon>
        <taxon>Micrococcales</taxon>
        <taxon>Intrasporangiaceae</taxon>
        <taxon>Oryzihumus</taxon>
    </lineage>
</organism>